<dbReference type="Gene3D" id="3.30.450.20">
    <property type="entry name" value="PAS domain"/>
    <property type="match status" value="1"/>
</dbReference>
<keyword evidence="2" id="KW-1185">Reference proteome</keyword>
<dbReference type="InParanoid" id="W7X1B2"/>
<accession>W7X1B2</accession>
<dbReference type="Proteomes" id="UP000009168">
    <property type="component" value="Unassembled WGS sequence"/>
</dbReference>
<name>W7X1B2_TETTS</name>
<dbReference type="AlphaFoldDB" id="W7X1B2"/>
<dbReference type="RefSeq" id="XP_012654412.1">
    <property type="nucleotide sequence ID" value="XM_012798958.1"/>
</dbReference>
<dbReference type="InterPro" id="IPR029151">
    <property type="entry name" value="Sensor-like_sf"/>
</dbReference>
<dbReference type="EMBL" id="GG662603">
    <property type="protein sequence ID" value="EWS73015.1"/>
    <property type="molecule type" value="Genomic_DNA"/>
</dbReference>
<gene>
    <name evidence="1" type="ORF">TTHERM_000148689</name>
</gene>
<evidence type="ECO:0000313" key="1">
    <source>
        <dbReference type="EMBL" id="EWS73015.1"/>
    </source>
</evidence>
<proteinExistence type="predicted"/>
<organism evidence="1 2">
    <name type="scientific">Tetrahymena thermophila (strain SB210)</name>
    <dbReference type="NCBI Taxonomy" id="312017"/>
    <lineage>
        <taxon>Eukaryota</taxon>
        <taxon>Sar</taxon>
        <taxon>Alveolata</taxon>
        <taxon>Ciliophora</taxon>
        <taxon>Intramacronucleata</taxon>
        <taxon>Oligohymenophorea</taxon>
        <taxon>Hymenostomatida</taxon>
        <taxon>Tetrahymenina</taxon>
        <taxon>Tetrahymenidae</taxon>
        <taxon>Tetrahymena</taxon>
    </lineage>
</organism>
<dbReference type="SUPFAM" id="SSF103190">
    <property type="entry name" value="Sensory domain-like"/>
    <property type="match status" value="1"/>
</dbReference>
<dbReference type="KEGG" id="tet:TTHERM_000148689"/>
<reference evidence="2" key="1">
    <citation type="journal article" date="2006" name="PLoS Biol.">
        <title>Macronuclear genome sequence of the ciliate Tetrahymena thermophila, a model eukaryote.</title>
        <authorList>
            <person name="Eisen J.A."/>
            <person name="Coyne R.S."/>
            <person name="Wu M."/>
            <person name="Wu D."/>
            <person name="Thiagarajan M."/>
            <person name="Wortman J.R."/>
            <person name="Badger J.H."/>
            <person name="Ren Q."/>
            <person name="Amedeo P."/>
            <person name="Jones K.M."/>
            <person name="Tallon L.J."/>
            <person name="Delcher A.L."/>
            <person name="Salzberg S.L."/>
            <person name="Silva J.C."/>
            <person name="Haas B.J."/>
            <person name="Majoros W.H."/>
            <person name="Farzad M."/>
            <person name="Carlton J.M."/>
            <person name="Smith R.K. Jr."/>
            <person name="Garg J."/>
            <person name="Pearlman R.E."/>
            <person name="Karrer K.M."/>
            <person name="Sun L."/>
            <person name="Manning G."/>
            <person name="Elde N.C."/>
            <person name="Turkewitz A.P."/>
            <person name="Asai D.J."/>
            <person name="Wilkes D.E."/>
            <person name="Wang Y."/>
            <person name="Cai H."/>
            <person name="Collins K."/>
            <person name="Stewart B.A."/>
            <person name="Lee S.R."/>
            <person name="Wilamowska K."/>
            <person name="Weinberg Z."/>
            <person name="Ruzzo W.L."/>
            <person name="Wloga D."/>
            <person name="Gaertig J."/>
            <person name="Frankel J."/>
            <person name="Tsao C.-C."/>
            <person name="Gorovsky M.A."/>
            <person name="Keeling P.J."/>
            <person name="Waller R.F."/>
            <person name="Patron N.J."/>
            <person name="Cherry J.M."/>
            <person name="Stover N.A."/>
            <person name="Krieger C.J."/>
            <person name="del Toro C."/>
            <person name="Ryder H.F."/>
            <person name="Williamson S.C."/>
            <person name="Barbeau R.A."/>
            <person name="Hamilton E.P."/>
            <person name="Orias E."/>
        </authorList>
    </citation>
    <scope>NUCLEOTIDE SEQUENCE [LARGE SCALE GENOMIC DNA]</scope>
    <source>
        <strain evidence="2">SB210</strain>
    </source>
</reference>
<evidence type="ECO:0000313" key="2">
    <source>
        <dbReference type="Proteomes" id="UP000009168"/>
    </source>
</evidence>
<dbReference type="GeneID" id="24437532"/>
<protein>
    <submittedName>
        <fullName evidence="1">Cache domain protein</fullName>
    </submittedName>
</protein>
<sequence length="289" mass="33689">MENLDNQQNVKITNDYSNEIMCPYYEKCNDNELCQKQVEAYFIDDPKLTDQAYDALQYISFSSSQLYLWSSLTELQKQRMMKMMGQCYQILINLNNVSCIQPGTDECQCSFYNVKRLFPVEWRCRPWYINGAYNYMTYTNPYVDALTGVILATATIRILNQTNQNQESNFEFIPNINSTLLGVFGIDINLQILQQNIKLQSSQEEYSYIIAPSQPVPLQPELYNEYQAISHPQMNVNATSILDLEFSNSTNKEEEIEQYIQQLGSIFTNREIRENGCKIQKPNISQIQF</sequence>